<gene>
    <name evidence="1" type="ORF">SDC9_151134</name>
</gene>
<sequence>MQYISLGKSSAYFGMYPKTLQMNIDMIKITIYDPVSDISSINDNFVPIFFTLIRNTNKANNNVAIVKKSLIRIPLPLTALKWAERLLYNFAYKLFDIVSS</sequence>
<protein>
    <submittedName>
        <fullName evidence="1">Uncharacterized protein</fullName>
    </submittedName>
</protein>
<reference evidence="1" key="1">
    <citation type="submission" date="2019-08" db="EMBL/GenBank/DDBJ databases">
        <authorList>
            <person name="Kucharzyk K."/>
            <person name="Murdoch R.W."/>
            <person name="Higgins S."/>
            <person name="Loffler F."/>
        </authorList>
    </citation>
    <scope>NUCLEOTIDE SEQUENCE</scope>
</reference>
<evidence type="ECO:0000313" key="1">
    <source>
        <dbReference type="EMBL" id="MPN03899.1"/>
    </source>
</evidence>
<proteinExistence type="predicted"/>
<comment type="caution">
    <text evidence="1">The sequence shown here is derived from an EMBL/GenBank/DDBJ whole genome shotgun (WGS) entry which is preliminary data.</text>
</comment>
<organism evidence="1">
    <name type="scientific">bioreactor metagenome</name>
    <dbReference type="NCBI Taxonomy" id="1076179"/>
    <lineage>
        <taxon>unclassified sequences</taxon>
        <taxon>metagenomes</taxon>
        <taxon>ecological metagenomes</taxon>
    </lineage>
</organism>
<dbReference type="EMBL" id="VSSQ01049816">
    <property type="protein sequence ID" value="MPN03899.1"/>
    <property type="molecule type" value="Genomic_DNA"/>
</dbReference>
<name>A0A645ERU7_9ZZZZ</name>
<accession>A0A645ERU7</accession>
<dbReference type="AlphaFoldDB" id="A0A645ERU7"/>